<dbReference type="PRINTS" id="PR00337">
    <property type="entry name" value="LEUILEVALBP"/>
</dbReference>
<dbReference type="InterPro" id="IPR028081">
    <property type="entry name" value="Leu-bd"/>
</dbReference>
<dbReference type="InterPro" id="IPR000709">
    <property type="entry name" value="Leu_Ile_Val-bd"/>
</dbReference>
<evidence type="ECO:0000259" key="5">
    <source>
        <dbReference type="Pfam" id="PF13458"/>
    </source>
</evidence>
<dbReference type="SUPFAM" id="SSF53822">
    <property type="entry name" value="Periplasmic binding protein-like I"/>
    <property type="match status" value="1"/>
</dbReference>
<dbReference type="Pfam" id="PF13458">
    <property type="entry name" value="Peripla_BP_6"/>
    <property type="match status" value="1"/>
</dbReference>
<comment type="caution">
    <text evidence="6">The sequence shown here is derived from an EMBL/GenBank/DDBJ whole genome shotgun (WGS) entry which is preliminary data.</text>
</comment>
<evidence type="ECO:0000313" key="6">
    <source>
        <dbReference type="EMBL" id="MDC7785193.1"/>
    </source>
</evidence>
<evidence type="ECO:0000256" key="4">
    <source>
        <dbReference type="ARBA" id="ARBA00022970"/>
    </source>
</evidence>
<evidence type="ECO:0000256" key="3">
    <source>
        <dbReference type="ARBA" id="ARBA00022729"/>
    </source>
</evidence>
<dbReference type="PANTHER" id="PTHR30483:SF37">
    <property type="entry name" value="ABC TRANSPORTER SUBSTRATE-BINDING PROTEIN"/>
    <property type="match status" value="1"/>
</dbReference>
<sequence>MTSSDHRRDASLSRRALLQAGAAGAALIAAPAVLRAQAPAVKLGIIQPVTGALAEAGELGRLGAELAIADINAAGGLKALGGARIEMVFADNRSNPEAAAQEVERLQGEKVAAIVGGFGSGLCMTATQAAARYDLPYLVDVGVADSITTRGLKNTFRMAPSFSMATSVALKNLVTLNDAAGKPAKTVVIVHEDGLFGSGLAKLLGTELPKLGFEVLETISHPTPARDMSNIALRIRSLKPDLVIPSNYYGEFVLLARTMQQQRIRPKAIYAIFGGAASSLRFVKEFPQAADGIIDCNHWHDPKNPRSAEIRRRTEAAGKSYVYNVPLNYSAVTLMAEAIEAAGSVESAKILEVLSSRDFGSGVMPYGRSKFVEGQNVSALPLNTQIQDNDVKVIYPDAFAQVKPVFPLKA</sequence>
<dbReference type="Gene3D" id="3.40.50.2300">
    <property type="match status" value="2"/>
</dbReference>
<evidence type="ECO:0000313" key="7">
    <source>
        <dbReference type="Proteomes" id="UP001165652"/>
    </source>
</evidence>
<dbReference type="InterPro" id="IPR028082">
    <property type="entry name" value="Peripla_BP_I"/>
</dbReference>
<keyword evidence="3" id="KW-0732">Signal</keyword>
<comment type="similarity">
    <text evidence="1">Belongs to the leucine-binding protein family.</text>
</comment>
<dbReference type="RefSeq" id="WP_272776041.1">
    <property type="nucleotide sequence ID" value="NZ_JAQQLI010000006.1"/>
</dbReference>
<dbReference type="Proteomes" id="UP001165652">
    <property type="component" value="Unassembled WGS sequence"/>
</dbReference>
<organism evidence="6 7">
    <name type="scientific">Rhodoplanes tepidamans</name>
    <name type="common">Rhodoplanes cryptolactis</name>
    <dbReference type="NCBI Taxonomy" id="200616"/>
    <lineage>
        <taxon>Bacteria</taxon>
        <taxon>Pseudomonadati</taxon>
        <taxon>Pseudomonadota</taxon>
        <taxon>Alphaproteobacteria</taxon>
        <taxon>Hyphomicrobiales</taxon>
        <taxon>Nitrobacteraceae</taxon>
        <taxon>Rhodoplanes</taxon>
    </lineage>
</organism>
<evidence type="ECO:0000256" key="1">
    <source>
        <dbReference type="ARBA" id="ARBA00010062"/>
    </source>
</evidence>
<gene>
    <name evidence="6" type="ORF">PQJ73_05815</name>
</gene>
<dbReference type="InterPro" id="IPR051010">
    <property type="entry name" value="BCAA_transport"/>
</dbReference>
<proteinExistence type="inferred from homology"/>
<reference evidence="6" key="2">
    <citation type="submission" date="2023-02" db="EMBL/GenBank/DDBJ databases">
        <authorList>
            <person name="Rayyan A."/>
            <person name="Meyer T."/>
            <person name="Kyndt J.A."/>
        </authorList>
    </citation>
    <scope>NUCLEOTIDE SEQUENCE</scope>
    <source>
        <strain evidence="6">DSM 9987</strain>
    </source>
</reference>
<dbReference type="PROSITE" id="PS51318">
    <property type="entry name" value="TAT"/>
    <property type="match status" value="1"/>
</dbReference>
<reference evidence="6" key="1">
    <citation type="journal article" date="2023" name="Microbiol Resour">
        <title>Genome Sequences of Rhodoplanes serenus and Two Thermotolerant Strains, Rhodoplanes tepidamans and 'Rhodoplanes cryptolactis,' Further Refine the Genus.</title>
        <authorList>
            <person name="Rayyan A.A."/>
            <person name="Kyndt J.A."/>
        </authorList>
    </citation>
    <scope>NUCLEOTIDE SEQUENCE</scope>
    <source>
        <strain evidence="6">DSM 9987</strain>
    </source>
</reference>
<name>A0ABT5J6Q0_RHOTP</name>
<keyword evidence="7" id="KW-1185">Reference proteome</keyword>
<dbReference type="PANTHER" id="PTHR30483">
    <property type="entry name" value="LEUCINE-SPECIFIC-BINDING PROTEIN"/>
    <property type="match status" value="1"/>
</dbReference>
<accession>A0ABT5J6Q0</accession>
<dbReference type="CDD" id="cd06340">
    <property type="entry name" value="PBP1_ABC_ligand_binding-like"/>
    <property type="match status" value="1"/>
</dbReference>
<dbReference type="EMBL" id="JAQQLI010000006">
    <property type="protein sequence ID" value="MDC7785193.1"/>
    <property type="molecule type" value="Genomic_DNA"/>
</dbReference>
<dbReference type="InterPro" id="IPR006311">
    <property type="entry name" value="TAT_signal"/>
</dbReference>
<feature type="domain" description="Leucine-binding protein" evidence="5">
    <location>
        <begin position="41"/>
        <end position="372"/>
    </location>
</feature>
<keyword evidence="4" id="KW-0029">Amino-acid transport</keyword>
<evidence type="ECO:0000256" key="2">
    <source>
        <dbReference type="ARBA" id="ARBA00022448"/>
    </source>
</evidence>
<protein>
    <submittedName>
        <fullName evidence="6">ABC transporter substrate-binding protein</fullName>
    </submittedName>
</protein>
<keyword evidence="2" id="KW-0813">Transport</keyword>